<organism evidence="12 13">
    <name type="scientific">Fulvivirga marina</name>
    <dbReference type="NCBI Taxonomy" id="2494733"/>
    <lineage>
        <taxon>Bacteria</taxon>
        <taxon>Pseudomonadati</taxon>
        <taxon>Bacteroidota</taxon>
        <taxon>Cytophagia</taxon>
        <taxon>Cytophagales</taxon>
        <taxon>Fulvivirgaceae</taxon>
        <taxon>Fulvivirga</taxon>
    </lineage>
</organism>
<keyword evidence="12" id="KW-0675">Receptor</keyword>
<evidence type="ECO:0000256" key="6">
    <source>
        <dbReference type="ARBA" id="ARBA00023136"/>
    </source>
</evidence>
<evidence type="ECO:0000313" key="12">
    <source>
        <dbReference type="EMBL" id="MBL6446211.1"/>
    </source>
</evidence>
<reference evidence="12" key="1">
    <citation type="submission" date="2021-01" db="EMBL/GenBank/DDBJ databases">
        <title>Fulvivirga kasyanovii gen. nov., sp nov., a novel member of the phylum Bacteroidetes isolated from seawater in a mussel farm.</title>
        <authorList>
            <person name="Zhao L.-H."/>
            <person name="Wang Z.-J."/>
        </authorList>
    </citation>
    <scope>NUCLEOTIDE SEQUENCE</scope>
    <source>
        <strain evidence="12">29W222</strain>
    </source>
</reference>
<accession>A0A937FXG7</accession>
<sequence length="812" mass="91342">MISRIPKTLIFAALLLTHISTFSQEKKDCATDCSCIISGVIMDASTHEPVPYATVQIKNSEKGVLTDEAGKFLFNKLCEKEFDIFISHLGYKSVIHHHDIYHPDLVVKLAPSDVILESIVIEGSSIETGLESMTESKISGKDLESMQNESLGDVLSNITGVSTLKTGQNVVKPMIHGLHGSRVLIINNGVRHEGQGWGQEHAPEIDAAMADNIALVKGAASVKYGPDAMGGVIIINPPKMELSTGHLHGAAGITTATNGRSINTDLLLQQGYKNFAWMGQVAGLYQGDLSAPDHILTNTGARELSYMFGSRYHHKKLDLTILYSHVEQTLGILRGSVVGNLNDLDIALKAKEPFFTESFSYDINNPRQEVSHDLVRLKGHYNFKDHQLNFQYGFQANTRQEFDVRRGSNNERPAIDLELFTHTFDLDWQHAQISGWNGTVGTQWLYQDNNNIPGTNTIPFVPNYNNNRFGIYIIESKALGSLDFELGLRYDYQSSSIRGRDTENDIYKQDLNYQSITGLVGVNAQLGKNTSFRSNFGTAWRPPNIAELYSYGKHEFTIDFGLWRHSTDEFGTPISSTDVLDQNQKPVDNELGFKWVNTFNHTTKEQSLEVTAHFNYLKGYIYSKPAGIAATVRGPFPFYIYDQTDAVFFGLDASYIYRHSTIWESQIKGSYLHARDVNNDDFFIGIPPNRISYELSHSKSLLGLDEFSAAFETSYTFEQFNSPRVITVAEINDAQLNGENLFQQDRSNFDFLPAPSGYLLMNLKLQGIVNQFVFGVEFKNILNYSYRDYTNRLRYFADETGFNMLISARYKF</sequence>
<dbReference type="Gene3D" id="2.60.40.1120">
    <property type="entry name" value="Carboxypeptidase-like, regulatory domain"/>
    <property type="match status" value="1"/>
</dbReference>
<proteinExistence type="inferred from homology"/>
<dbReference type="InterPro" id="IPR012910">
    <property type="entry name" value="Plug_dom"/>
</dbReference>
<evidence type="ECO:0000256" key="2">
    <source>
        <dbReference type="ARBA" id="ARBA00022448"/>
    </source>
</evidence>
<feature type="domain" description="TonB-dependent receptor-like beta-barrel" evidence="10">
    <location>
        <begin position="358"/>
        <end position="697"/>
    </location>
</feature>
<dbReference type="Proteomes" id="UP000614216">
    <property type="component" value="Unassembled WGS sequence"/>
</dbReference>
<protein>
    <submittedName>
        <fullName evidence="12">TonB-dependent receptor plug domain-containing protein</fullName>
    </submittedName>
</protein>
<dbReference type="GO" id="GO:0015344">
    <property type="term" value="F:siderophore uptake transmembrane transporter activity"/>
    <property type="evidence" value="ECO:0007669"/>
    <property type="project" value="TreeGrafter"/>
</dbReference>
<dbReference type="GO" id="GO:0009279">
    <property type="term" value="C:cell outer membrane"/>
    <property type="evidence" value="ECO:0007669"/>
    <property type="project" value="UniProtKB-SubCell"/>
</dbReference>
<comment type="caution">
    <text evidence="12">The sequence shown here is derived from an EMBL/GenBank/DDBJ whole genome shotgun (WGS) entry which is preliminary data.</text>
</comment>
<dbReference type="Gene3D" id="2.170.130.10">
    <property type="entry name" value="TonB-dependent receptor, plug domain"/>
    <property type="match status" value="1"/>
</dbReference>
<dbReference type="Pfam" id="PF00593">
    <property type="entry name" value="TonB_dep_Rec_b-barrel"/>
    <property type="match status" value="1"/>
</dbReference>
<dbReference type="Pfam" id="PF07715">
    <property type="entry name" value="Plug"/>
    <property type="match status" value="1"/>
</dbReference>
<evidence type="ECO:0000313" key="13">
    <source>
        <dbReference type="Proteomes" id="UP000614216"/>
    </source>
</evidence>
<keyword evidence="9" id="KW-0732">Signal</keyword>
<evidence type="ECO:0000256" key="3">
    <source>
        <dbReference type="ARBA" id="ARBA00022452"/>
    </source>
</evidence>
<dbReference type="AlphaFoldDB" id="A0A937FXG7"/>
<keyword evidence="7" id="KW-0998">Cell outer membrane</keyword>
<dbReference type="PANTHER" id="PTHR30069">
    <property type="entry name" value="TONB-DEPENDENT OUTER MEMBRANE RECEPTOR"/>
    <property type="match status" value="1"/>
</dbReference>
<feature type="domain" description="TonB-dependent receptor plug" evidence="11">
    <location>
        <begin position="135"/>
        <end position="232"/>
    </location>
</feature>
<dbReference type="SUPFAM" id="SSF49464">
    <property type="entry name" value="Carboxypeptidase regulatory domain-like"/>
    <property type="match status" value="1"/>
</dbReference>
<dbReference type="InterPro" id="IPR008969">
    <property type="entry name" value="CarboxyPept-like_regulatory"/>
</dbReference>
<evidence type="ECO:0000259" key="10">
    <source>
        <dbReference type="Pfam" id="PF00593"/>
    </source>
</evidence>
<keyword evidence="2" id="KW-0813">Transport</keyword>
<dbReference type="GO" id="GO:0044718">
    <property type="term" value="P:siderophore transmembrane transport"/>
    <property type="evidence" value="ECO:0007669"/>
    <property type="project" value="TreeGrafter"/>
</dbReference>
<dbReference type="Pfam" id="PF13715">
    <property type="entry name" value="CarbopepD_reg_2"/>
    <property type="match status" value="1"/>
</dbReference>
<keyword evidence="5 8" id="KW-0798">TonB box</keyword>
<dbReference type="Gene3D" id="2.40.170.20">
    <property type="entry name" value="TonB-dependent receptor, beta-barrel domain"/>
    <property type="match status" value="1"/>
</dbReference>
<keyword evidence="3" id="KW-1134">Transmembrane beta strand</keyword>
<dbReference type="InterPro" id="IPR039426">
    <property type="entry name" value="TonB-dep_rcpt-like"/>
</dbReference>
<dbReference type="PANTHER" id="PTHR30069:SF40">
    <property type="entry name" value="TONB-DEPENDENT RECEPTOR NMB0964-RELATED"/>
    <property type="match status" value="1"/>
</dbReference>
<dbReference type="SUPFAM" id="SSF56935">
    <property type="entry name" value="Porins"/>
    <property type="match status" value="1"/>
</dbReference>
<dbReference type="RefSeq" id="WP_202855751.1">
    <property type="nucleotide sequence ID" value="NZ_JAEUGD010000023.1"/>
</dbReference>
<comment type="similarity">
    <text evidence="8">Belongs to the TonB-dependent receptor family.</text>
</comment>
<keyword evidence="6 8" id="KW-0472">Membrane</keyword>
<feature type="chain" id="PRO_5036930456" evidence="9">
    <location>
        <begin position="24"/>
        <end position="812"/>
    </location>
</feature>
<feature type="signal peptide" evidence="9">
    <location>
        <begin position="1"/>
        <end position="23"/>
    </location>
</feature>
<evidence type="ECO:0000259" key="11">
    <source>
        <dbReference type="Pfam" id="PF07715"/>
    </source>
</evidence>
<dbReference type="InterPro" id="IPR036942">
    <property type="entry name" value="Beta-barrel_TonB_sf"/>
</dbReference>
<dbReference type="InterPro" id="IPR037066">
    <property type="entry name" value="Plug_dom_sf"/>
</dbReference>
<evidence type="ECO:0000256" key="5">
    <source>
        <dbReference type="ARBA" id="ARBA00023077"/>
    </source>
</evidence>
<gene>
    <name evidence="12" type="ORF">JMN32_07820</name>
</gene>
<name>A0A937FXG7_9BACT</name>
<dbReference type="InterPro" id="IPR000531">
    <property type="entry name" value="Beta-barrel_TonB"/>
</dbReference>
<keyword evidence="13" id="KW-1185">Reference proteome</keyword>
<comment type="subcellular location">
    <subcellularLocation>
        <location evidence="1">Cell outer membrane</location>
        <topology evidence="1">Multi-pass membrane protein</topology>
    </subcellularLocation>
</comment>
<evidence type="ECO:0000256" key="1">
    <source>
        <dbReference type="ARBA" id="ARBA00004571"/>
    </source>
</evidence>
<evidence type="ECO:0000256" key="8">
    <source>
        <dbReference type="RuleBase" id="RU003357"/>
    </source>
</evidence>
<dbReference type="EMBL" id="JAEUGD010000023">
    <property type="protein sequence ID" value="MBL6446211.1"/>
    <property type="molecule type" value="Genomic_DNA"/>
</dbReference>
<evidence type="ECO:0000256" key="9">
    <source>
        <dbReference type="SAM" id="SignalP"/>
    </source>
</evidence>
<evidence type="ECO:0000256" key="7">
    <source>
        <dbReference type="ARBA" id="ARBA00023237"/>
    </source>
</evidence>
<evidence type="ECO:0000256" key="4">
    <source>
        <dbReference type="ARBA" id="ARBA00022692"/>
    </source>
</evidence>
<keyword evidence="4" id="KW-0812">Transmembrane</keyword>